<reference evidence="2 3" key="1">
    <citation type="submission" date="2018-11" db="EMBL/GenBank/DDBJ databases">
        <title>Gordonia insulae sp. nov., isolated from an island soil.</title>
        <authorList>
            <person name="Kim Y.S."/>
            <person name="Kim S.B."/>
        </authorList>
    </citation>
    <scope>NUCLEOTIDE SEQUENCE [LARGE SCALE GENOMIC DNA]</scope>
    <source>
        <strain evidence="2 3">MMS17-SY073</strain>
    </source>
</reference>
<evidence type="ECO:0000313" key="3">
    <source>
        <dbReference type="Proteomes" id="UP000271469"/>
    </source>
</evidence>
<feature type="transmembrane region" description="Helical" evidence="1">
    <location>
        <begin position="50"/>
        <end position="73"/>
    </location>
</feature>
<dbReference type="Proteomes" id="UP000271469">
    <property type="component" value="Chromosome"/>
</dbReference>
<sequence>MADRPGRNDVDTGSHHRVDCEAADVHLRLTCQRVPPSGQWNDMDTLQMTYVFALVAVLTLATVGVGTLIGIIARADAHRVPVRIDDTDATFADVKFADVEFDAVR</sequence>
<gene>
    <name evidence="2" type="ORF">D7316_03974</name>
</gene>
<dbReference type="AlphaFoldDB" id="A0A3G8JRL8"/>
<keyword evidence="3" id="KW-1185">Reference proteome</keyword>
<evidence type="ECO:0000256" key="1">
    <source>
        <dbReference type="SAM" id="Phobius"/>
    </source>
</evidence>
<proteinExistence type="predicted"/>
<name>A0A3G8JRL8_9ACTN</name>
<evidence type="ECO:0000313" key="2">
    <source>
        <dbReference type="EMBL" id="AZG47365.1"/>
    </source>
</evidence>
<protein>
    <submittedName>
        <fullName evidence="2">Uncharacterized protein</fullName>
    </submittedName>
</protein>
<dbReference type="EMBL" id="CP033972">
    <property type="protein sequence ID" value="AZG47365.1"/>
    <property type="molecule type" value="Genomic_DNA"/>
</dbReference>
<keyword evidence="1" id="KW-1133">Transmembrane helix</keyword>
<dbReference type="KEGG" id="gom:D7316_03974"/>
<keyword evidence="1" id="KW-0472">Membrane</keyword>
<keyword evidence="1" id="KW-0812">Transmembrane</keyword>
<organism evidence="2 3">
    <name type="scientific">Gordonia insulae</name>
    <dbReference type="NCBI Taxonomy" id="2420509"/>
    <lineage>
        <taxon>Bacteria</taxon>
        <taxon>Bacillati</taxon>
        <taxon>Actinomycetota</taxon>
        <taxon>Actinomycetes</taxon>
        <taxon>Mycobacteriales</taxon>
        <taxon>Gordoniaceae</taxon>
        <taxon>Gordonia</taxon>
    </lineage>
</organism>
<accession>A0A3G8JRL8</accession>